<dbReference type="RefSeq" id="WP_353863069.1">
    <property type="nucleotide sequence ID" value="NZ_CP088295.1"/>
</dbReference>
<proteinExistence type="predicted"/>
<dbReference type="EMBL" id="CP088295">
    <property type="protein sequence ID" value="UUY02543.1"/>
    <property type="molecule type" value="Genomic_DNA"/>
</dbReference>
<keyword evidence="1" id="KW-1133">Transmembrane helix</keyword>
<sequence>MLARLAVGVGMVLGVAALAALELEPLAWGVLTAVFLLAILLVARAFQRSLTWPIAAMCVVLAAGVGAIVAFADLSAPQVVLYGLIGLIASTDWGDRWPSFSDWWDRLPGPSKDPADYR</sequence>
<feature type="transmembrane region" description="Helical" evidence="1">
    <location>
        <begin position="50"/>
        <end position="72"/>
    </location>
</feature>
<evidence type="ECO:0000313" key="2">
    <source>
        <dbReference type="EMBL" id="UUY02543.1"/>
    </source>
</evidence>
<keyword evidence="1" id="KW-0472">Membrane</keyword>
<keyword evidence="1" id="KW-0812">Transmembrane</keyword>
<accession>A0ABY5PD56</accession>
<evidence type="ECO:0000256" key="1">
    <source>
        <dbReference type="SAM" id="Phobius"/>
    </source>
</evidence>
<feature type="transmembrane region" description="Helical" evidence="1">
    <location>
        <begin position="27"/>
        <end position="43"/>
    </location>
</feature>
<reference evidence="3" key="1">
    <citation type="submission" date="2021-11" db="EMBL/GenBank/DDBJ databases">
        <title>Cultivation dependent microbiological survey of springs from the worlds oldest radium mine currently devoted to the extraction of radon-saturated water.</title>
        <authorList>
            <person name="Kapinusova G."/>
            <person name="Smrhova T."/>
            <person name="Strejcek M."/>
            <person name="Suman J."/>
            <person name="Jani K."/>
            <person name="Pajer P."/>
            <person name="Uhlik O."/>
        </authorList>
    </citation>
    <scope>NUCLEOTIDE SEQUENCE [LARGE SCALE GENOMIC DNA]</scope>
    <source>
        <strain evidence="3">J379</strain>
    </source>
</reference>
<keyword evidence="3" id="KW-1185">Reference proteome</keyword>
<evidence type="ECO:0000313" key="3">
    <source>
        <dbReference type="Proteomes" id="UP001058860"/>
    </source>
</evidence>
<protein>
    <submittedName>
        <fullName evidence="2">Uncharacterized protein</fullName>
    </submittedName>
</protein>
<dbReference type="Proteomes" id="UP001058860">
    <property type="component" value="Chromosome"/>
</dbReference>
<gene>
    <name evidence="2" type="ORF">LRS13_17840</name>
</gene>
<organism evidence="2 3">
    <name type="scientific">Svornostia abyssi</name>
    <dbReference type="NCBI Taxonomy" id="2898438"/>
    <lineage>
        <taxon>Bacteria</taxon>
        <taxon>Bacillati</taxon>
        <taxon>Actinomycetota</taxon>
        <taxon>Thermoleophilia</taxon>
        <taxon>Solirubrobacterales</taxon>
        <taxon>Baekduiaceae</taxon>
        <taxon>Svornostia</taxon>
    </lineage>
</organism>
<name>A0ABY5PD56_9ACTN</name>